<dbReference type="eggNOG" id="COG0582">
    <property type="taxonomic scope" value="Bacteria"/>
</dbReference>
<dbReference type="EMBL" id="FOAZ01000063">
    <property type="protein sequence ID" value="SEM81006.1"/>
    <property type="molecule type" value="Genomic_DNA"/>
</dbReference>
<keyword evidence="2" id="KW-1185">Reference proteome</keyword>
<name>A0A1H8BE32_STRJI</name>
<sequence length="448" mass="50179">MTAPARILAGGDAELRVRHQQLVQALDEEFLGLVDWAWDLRVVTFPKEHPVLGIADCPVPGCVRGRTGGAVCDACTHRWKASGIALEEFVRLPSPGNRVVGQLICEVPGCPRPRLSPGWRLCSGHHYQRTAKLELTVEAFLAHPKVVPLTAPDVCQVASCFWLCDGPGSRYCRAHQARLAAAKRDGHFDGDEPKWQATETSPAIDRRVSLRGLPERLVAELLYGLQVRTESEIRTWDYTLRQVANRLRAMQATDIETLSDERVRTCGMSDLSRGFLLGVRSAARRLGSDPETECRKDVWDMAVFGHGGRLHFTKIDQPELREAAKIWAYDELPRRRGKKVTSAVQVPVNALGLLSESLSLQRPDQGRHIEQWSRQDIVAFLNRLAYLQHSGAMSHRTRQTTVEYVRHVLNRMRAMSGCVGENGERLLVSPGIGCWFRCPEMLMRTDSA</sequence>
<evidence type="ECO:0000313" key="1">
    <source>
        <dbReference type="EMBL" id="SEM81006.1"/>
    </source>
</evidence>
<dbReference type="STRING" id="235985.SAMN05414137_1633"/>
<dbReference type="OrthoDB" id="8421690at2"/>
<gene>
    <name evidence="1" type="ORF">SAMN05414137_1633</name>
</gene>
<evidence type="ECO:0000313" key="2">
    <source>
        <dbReference type="Proteomes" id="UP000183015"/>
    </source>
</evidence>
<proteinExistence type="predicted"/>
<dbReference type="Proteomes" id="UP000183015">
    <property type="component" value="Unassembled WGS sequence"/>
</dbReference>
<dbReference type="AlphaFoldDB" id="A0A1H8BE32"/>
<accession>A0A1H8BE32</accession>
<dbReference type="RefSeq" id="WP_052438618.1">
    <property type="nucleotide sequence ID" value="NZ_BBPN01000011.1"/>
</dbReference>
<protein>
    <submittedName>
        <fullName evidence="1">Uncharacterized protein</fullName>
    </submittedName>
</protein>
<reference evidence="2" key="1">
    <citation type="submission" date="2016-10" db="EMBL/GenBank/DDBJ databases">
        <authorList>
            <person name="Varghese N."/>
        </authorList>
    </citation>
    <scope>NUCLEOTIDE SEQUENCE [LARGE SCALE GENOMIC DNA]</scope>
    <source>
        <strain evidence="2">DSM 45096 / BCRC 16803 / CGMCC 4.1857 / CIP 109030 / JCM 12277 / KCTC 19219 / NBRC 100920 / 33214</strain>
    </source>
</reference>
<organism evidence="1 2">
    <name type="scientific">Streptacidiphilus jiangxiensis</name>
    <dbReference type="NCBI Taxonomy" id="235985"/>
    <lineage>
        <taxon>Bacteria</taxon>
        <taxon>Bacillati</taxon>
        <taxon>Actinomycetota</taxon>
        <taxon>Actinomycetes</taxon>
        <taxon>Kitasatosporales</taxon>
        <taxon>Streptomycetaceae</taxon>
        <taxon>Streptacidiphilus</taxon>
    </lineage>
</organism>